<feature type="domain" description="ATP-grasp" evidence="5">
    <location>
        <begin position="110"/>
        <end position="292"/>
    </location>
</feature>
<evidence type="ECO:0000256" key="2">
    <source>
        <dbReference type="ARBA" id="ARBA00022741"/>
    </source>
</evidence>
<dbReference type="OrthoDB" id="3428978at2"/>
<dbReference type="PANTHER" id="PTHR43585">
    <property type="entry name" value="FUMIPYRROLE BIOSYNTHESIS PROTEIN C"/>
    <property type="match status" value="1"/>
</dbReference>
<accession>A0A419N9K6</accession>
<dbReference type="SUPFAM" id="SSF56059">
    <property type="entry name" value="Glutathione synthetase ATP-binding domain-like"/>
    <property type="match status" value="1"/>
</dbReference>
<keyword evidence="3 4" id="KW-0067">ATP-binding</keyword>
<name>A0A419N9K6_9GAMM</name>
<keyword evidence="1" id="KW-0436">Ligase</keyword>
<dbReference type="RefSeq" id="WP_120132865.1">
    <property type="nucleotide sequence ID" value="NZ_RAHH01000011.1"/>
</dbReference>
<protein>
    <submittedName>
        <fullName evidence="6">ATP-grasp domain-containing protein</fullName>
    </submittedName>
</protein>
<dbReference type="Gene3D" id="3.40.50.20">
    <property type="match status" value="1"/>
</dbReference>
<evidence type="ECO:0000256" key="3">
    <source>
        <dbReference type="ARBA" id="ARBA00022840"/>
    </source>
</evidence>
<evidence type="ECO:0000313" key="6">
    <source>
        <dbReference type="EMBL" id="RJT44353.1"/>
    </source>
</evidence>
<proteinExistence type="predicted"/>
<dbReference type="PROSITE" id="PS50975">
    <property type="entry name" value="ATP_GRASP"/>
    <property type="match status" value="1"/>
</dbReference>
<dbReference type="EMBL" id="RAHH01000011">
    <property type="protein sequence ID" value="RJT44353.1"/>
    <property type="molecule type" value="Genomic_DNA"/>
</dbReference>
<organism evidence="6 7">
    <name type="scientific">Rahnella woolbedingensis</name>
    <dbReference type="NCBI Taxonomy" id="1510574"/>
    <lineage>
        <taxon>Bacteria</taxon>
        <taxon>Pseudomonadati</taxon>
        <taxon>Pseudomonadota</taxon>
        <taxon>Gammaproteobacteria</taxon>
        <taxon>Enterobacterales</taxon>
        <taxon>Yersiniaceae</taxon>
        <taxon>Rahnella</taxon>
    </lineage>
</organism>
<evidence type="ECO:0000313" key="7">
    <source>
        <dbReference type="Proteomes" id="UP000284908"/>
    </source>
</evidence>
<dbReference type="AlphaFoldDB" id="A0A419N9K6"/>
<dbReference type="InterPro" id="IPR011761">
    <property type="entry name" value="ATP-grasp"/>
</dbReference>
<evidence type="ECO:0000256" key="4">
    <source>
        <dbReference type="PROSITE-ProRule" id="PRU00409"/>
    </source>
</evidence>
<gene>
    <name evidence="6" type="ORF">D6C13_11430</name>
</gene>
<dbReference type="Gene3D" id="3.30.470.20">
    <property type="entry name" value="ATP-grasp fold, B domain"/>
    <property type="match status" value="1"/>
</dbReference>
<dbReference type="PANTHER" id="PTHR43585:SF2">
    <property type="entry name" value="ATP-GRASP ENZYME FSQD"/>
    <property type="match status" value="1"/>
</dbReference>
<dbReference type="GO" id="GO:0046872">
    <property type="term" value="F:metal ion binding"/>
    <property type="evidence" value="ECO:0007669"/>
    <property type="project" value="InterPro"/>
</dbReference>
<sequence>MKIIVLHRIPFEKIRYDQIIDSRLHEVYYFCLPGHSSDLPDDANVIIVNNDTFLASELIERYTSLLVDADRVISRSEYDLIEAAKIREFFVIPGDTPAEILPLRNKWTMRYRCKQQGIPQPDFWHPLEFIQGPQREGKFLLKPRAEASSNGIQVGDYAAIKQAIFALKDDETMMVEEFIDGVIYHFDGWLNKGEPLAFVSSHYIRDCLSFSGGTPLGSVQVSTEAAHVTLVTRTLAALGYENGSFHFEAIKDASGQFWFLETAARVGGAGVAETFHLRTGLNLYHADLRYQIYGMPPVCVPLLNGVFYGWFVYPAHRLHSDYTLSFSPANWSENLLHYQCNAGICSKGTISYSPDRSPLSGVVFGGQEQISQTIESIFNVCTVVEIS</sequence>
<keyword evidence="7" id="KW-1185">Reference proteome</keyword>
<comment type="caution">
    <text evidence="6">The sequence shown here is derived from an EMBL/GenBank/DDBJ whole genome shotgun (WGS) entry which is preliminary data.</text>
</comment>
<evidence type="ECO:0000259" key="5">
    <source>
        <dbReference type="PROSITE" id="PS50975"/>
    </source>
</evidence>
<keyword evidence="2 4" id="KW-0547">Nucleotide-binding</keyword>
<dbReference type="Proteomes" id="UP000284908">
    <property type="component" value="Unassembled WGS sequence"/>
</dbReference>
<dbReference type="GO" id="GO:0016874">
    <property type="term" value="F:ligase activity"/>
    <property type="evidence" value="ECO:0007669"/>
    <property type="project" value="UniProtKB-KW"/>
</dbReference>
<evidence type="ECO:0000256" key="1">
    <source>
        <dbReference type="ARBA" id="ARBA00022598"/>
    </source>
</evidence>
<dbReference type="GO" id="GO:0005524">
    <property type="term" value="F:ATP binding"/>
    <property type="evidence" value="ECO:0007669"/>
    <property type="project" value="UniProtKB-UniRule"/>
</dbReference>
<dbReference type="InterPro" id="IPR052032">
    <property type="entry name" value="ATP-dep_AA_Ligase"/>
</dbReference>
<reference evidence="6 7" key="1">
    <citation type="submission" date="2018-09" db="EMBL/GenBank/DDBJ databases">
        <authorList>
            <person name="Le Fleche-Mateos A."/>
        </authorList>
    </citation>
    <scope>NUCLEOTIDE SEQUENCE [LARGE SCALE GENOMIC DNA]</scope>
    <source>
        <strain evidence="6 7">DSM 27399</strain>
    </source>
</reference>